<evidence type="ECO:0000256" key="7">
    <source>
        <dbReference type="ARBA" id="ARBA00023077"/>
    </source>
</evidence>
<dbReference type="GO" id="GO:0006811">
    <property type="term" value="P:monoatomic ion transport"/>
    <property type="evidence" value="ECO:0007669"/>
    <property type="project" value="UniProtKB-KW"/>
</dbReference>
<comment type="similarity">
    <text evidence="10 11">Belongs to the TonB-dependent receptor family.</text>
</comment>
<proteinExistence type="inferred from homology"/>
<evidence type="ECO:0000259" key="14">
    <source>
        <dbReference type="Pfam" id="PF07715"/>
    </source>
</evidence>
<dbReference type="Proteomes" id="UP000253727">
    <property type="component" value="Unassembled WGS sequence"/>
</dbReference>
<accession>A0A369QAK1</accession>
<dbReference type="SUPFAM" id="SSF56935">
    <property type="entry name" value="Porins"/>
    <property type="match status" value="1"/>
</dbReference>
<dbReference type="InterPro" id="IPR039426">
    <property type="entry name" value="TonB-dep_rcpt-like"/>
</dbReference>
<dbReference type="PROSITE" id="PS52016">
    <property type="entry name" value="TONB_DEPENDENT_REC_3"/>
    <property type="match status" value="1"/>
</dbReference>
<dbReference type="InterPro" id="IPR037066">
    <property type="entry name" value="Plug_dom_sf"/>
</dbReference>
<evidence type="ECO:0000256" key="6">
    <source>
        <dbReference type="ARBA" id="ARBA00023065"/>
    </source>
</evidence>
<dbReference type="Pfam" id="PF00593">
    <property type="entry name" value="TonB_dep_Rec_b-barrel"/>
    <property type="match status" value="1"/>
</dbReference>
<evidence type="ECO:0000256" key="3">
    <source>
        <dbReference type="ARBA" id="ARBA00022452"/>
    </source>
</evidence>
<evidence type="ECO:0000259" key="13">
    <source>
        <dbReference type="Pfam" id="PF00593"/>
    </source>
</evidence>
<dbReference type="GO" id="GO:0009279">
    <property type="term" value="C:cell outer membrane"/>
    <property type="evidence" value="ECO:0007669"/>
    <property type="project" value="UniProtKB-SubCell"/>
</dbReference>
<evidence type="ECO:0000256" key="12">
    <source>
        <dbReference type="SAM" id="SignalP"/>
    </source>
</evidence>
<dbReference type="AlphaFoldDB" id="A0A369QAK1"/>
<keyword evidence="5 12" id="KW-0732">Signal</keyword>
<dbReference type="PANTHER" id="PTHR30069:SF53">
    <property type="entry name" value="COLICIN I RECEPTOR-RELATED"/>
    <property type="match status" value="1"/>
</dbReference>
<evidence type="ECO:0000313" key="15">
    <source>
        <dbReference type="EMBL" id="RDC60246.1"/>
    </source>
</evidence>
<keyword evidence="4 10" id="KW-0812">Transmembrane</keyword>
<feature type="chain" id="PRO_5016712857" evidence="12">
    <location>
        <begin position="29"/>
        <end position="635"/>
    </location>
</feature>
<evidence type="ECO:0000256" key="5">
    <source>
        <dbReference type="ARBA" id="ARBA00022729"/>
    </source>
</evidence>
<feature type="signal peptide" evidence="12">
    <location>
        <begin position="1"/>
        <end position="28"/>
    </location>
</feature>
<keyword evidence="2 10" id="KW-0813">Transport</keyword>
<dbReference type="InterPro" id="IPR000531">
    <property type="entry name" value="Beta-barrel_TonB"/>
</dbReference>
<keyword evidence="3 10" id="KW-1134">Transmembrane beta strand</keyword>
<sequence length="635" mass="67822">MSFLIGDIMRKYLFLLTSSLALGVPAAAQDGVYDPVEGPRCVDDICRTVGYRAKLPDREITVTATGEPSPITSTGQAVTVIDLEEIESVQGEDITRVLERAPGVTITRNGGVGATTSVRVRGSQAEQVLVLIDGVRVADPAAPGGGYDFGNLLPGNLEKIEILRGSNSVIWGSQAIGGVILAETARAQSGLGGSLSAEYGARDTTYISGDIGFGTRDYGMTAYGGYYDTDGFSAAAAGTEDDAFRQYSAGVNAYAAITDFATLRLAGRYSDGALEFDFPPFDTADTQDTIQYSGSAALDLTFEALDVSASYSLADTERENDGAFGPFGFDGYNERIDLRAAGRLTDALTLRAGGNVEWSNFASTFDTPADEQSRAAYTQLDYTAGGVHLAAGVRIDDYDSFGSEVSFGADASWQFAPDVRARASFGEGYKAPTLYQLFGGFVGNPALEAERSSSFDIGLDYGSGSDPVFASVTAFRRDIENQIEFDGSFVYFNIAEVRAQGVELELGVRPGERFEVLAAYTYLDTKNRTAGSAFEGNVLARRPDHALTFSADWEVPLGRLKLGGDIRLVGDSFDRADNILRLDGYEMVTLRAALPVGEKLELFGRIENLFDEQYQTAAGYGTAGRGGFAGVRARF</sequence>
<dbReference type="InterPro" id="IPR012910">
    <property type="entry name" value="Plug_dom"/>
</dbReference>
<evidence type="ECO:0000256" key="4">
    <source>
        <dbReference type="ARBA" id="ARBA00022692"/>
    </source>
</evidence>
<evidence type="ECO:0000256" key="2">
    <source>
        <dbReference type="ARBA" id="ARBA00022448"/>
    </source>
</evidence>
<organism evidence="15 16">
    <name type="scientific">Alteripontixanthobacter maritimus</name>
    <dbReference type="NCBI Taxonomy" id="2161824"/>
    <lineage>
        <taxon>Bacteria</taxon>
        <taxon>Pseudomonadati</taxon>
        <taxon>Pseudomonadota</taxon>
        <taxon>Alphaproteobacteria</taxon>
        <taxon>Sphingomonadales</taxon>
        <taxon>Erythrobacteraceae</taxon>
        <taxon>Alteripontixanthobacter</taxon>
    </lineage>
</organism>
<keyword evidence="7 11" id="KW-0798">TonB box</keyword>
<dbReference type="GO" id="GO:0015889">
    <property type="term" value="P:cobalamin transport"/>
    <property type="evidence" value="ECO:0007669"/>
    <property type="project" value="TreeGrafter"/>
</dbReference>
<comment type="subcellular location">
    <subcellularLocation>
        <location evidence="1 10">Cell outer membrane</location>
        <topology evidence="1 10">Multi-pass membrane protein</topology>
    </subcellularLocation>
</comment>
<protein>
    <submittedName>
        <fullName evidence="15">Vitamin B12 transporter BtuB</fullName>
    </submittedName>
</protein>
<comment type="caution">
    <text evidence="15">The sequence shown here is derived from an EMBL/GenBank/DDBJ whole genome shotgun (WGS) entry which is preliminary data.</text>
</comment>
<evidence type="ECO:0000256" key="8">
    <source>
        <dbReference type="ARBA" id="ARBA00023136"/>
    </source>
</evidence>
<dbReference type="InterPro" id="IPR036942">
    <property type="entry name" value="Beta-barrel_TonB_sf"/>
</dbReference>
<keyword evidence="16" id="KW-1185">Reference proteome</keyword>
<feature type="domain" description="TonB-dependent receptor-like beta-barrel" evidence="13">
    <location>
        <begin position="210"/>
        <end position="609"/>
    </location>
</feature>
<evidence type="ECO:0000256" key="9">
    <source>
        <dbReference type="ARBA" id="ARBA00023237"/>
    </source>
</evidence>
<evidence type="ECO:0000256" key="11">
    <source>
        <dbReference type="RuleBase" id="RU003357"/>
    </source>
</evidence>
<keyword evidence="9 10" id="KW-0998">Cell outer membrane</keyword>
<evidence type="ECO:0000256" key="10">
    <source>
        <dbReference type="PROSITE-ProRule" id="PRU01360"/>
    </source>
</evidence>
<name>A0A369QAK1_9SPHN</name>
<evidence type="ECO:0000313" key="16">
    <source>
        <dbReference type="Proteomes" id="UP000253727"/>
    </source>
</evidence>
<feature type="domain" description="TonB-dependent receptor plug" evidence="14">
    <location>
        <begin position="72"/>
        <end position="179"/>
    </location>
</feature>
<dbReference type="PANTHER" id="PTHR30069">
    <property type="entry name" value="TONB-DEPENDENT OUTER MEMBRANE RECEPTOR"/>
    <property type="match status" value="1"/>
</dbReference>
<gene>
    <name evidence="15" type="ORF">HME9302_01447</name>
</gene>
<evidence type="ECO:0000256" key="1">
    <source>
        <dbReference type="ARBA" id="ARBA00004571"/>
    </source>
</evidence>
<dbReference type="Gene3D" id="2.40.170.20">
    <property type="entry name" value="TonB-dependent receptor, beta-barrel domain"/>
    <property type="match status" value="1"/>
</dbReference>
<keyword evidence="6" id="KW-0406">Ion transport</keyword>
<dbReference type="Gene3D" id="2.170.130.10">
    <property type="entry name" value="TonB-dependent receptor, plug domain"/>
    <property type="match status" value="1"/>
</dbReference>
<reference evidence="15 16" key="1">
    <citation type="submission" date="2018-04" db="EMBL/GenBank/DDBJ databases">
        <title>Altererythrobacter sp. HME9302 genome sequencing and assembly.</title>
        <authorList>
            <person name="Kang H."/>
            <person name="Kim H."/>
            <person name="Joh K."/>
        </authorList>
    </citation>
    <scope>NUCLEOTIDE SEQUENCE [LARGE SCALE GENOMIC DNA]</scope>
    <source>
        <strain evidence="15 16">HME9302</strain>
    </source>
</reference>
<keyword evidence="8 10" id="KW-0472">Membrane</keyword>
<dbReference type="CDD" id="cd01347">
    <property type="entry name" value="ligand_gated_channel"/>
    <property type="match status" value="1"/>
</dbReference>
<dbReference type="EMBL" id="QBKA01000002">
    <property type="protein sequence ID" value="RDC60246.1"/>
    <property type="molecule type" value="Genomic_DNA"/>
</dbReference>
<dbReference type="Pfam" id="PF07715">
    <property type="entry name" value="Plug"/>
    <property type="match status" value="1"/>
</dbReference>